<gene>
    <name evidence="1" type="ORF">HB762_26460</name>
</gene>
<reference evidence="1" key="1">
    <citation type="submission" date="2020-03" db="EMBL/GenBank/DDBJ databases">
        <title>Five strains of Vibrio campbellii isolated from Mariana Trench.</title>
        <authorList>
            <person name="Liang J."/>
            <person name="Zhang X.-H."/>
        </authorList>
    </citation>
    <scope>NUCLEOTIDE SEQUENCE</scope>
    <source>
        <strain evidence="1">LJC013</strain>
        <plasmid evidence="1">unnamed1</plasmid>
    </source>
</reference>
<accession>A0ABY5ILA7</accession>
<evidence type="ECO:0000313" key="1">
    <source>
        <dbReference type="EMBL" id="UTZ35015.1"/>
    </source>
</evidence>
<keyword evidence="1" id="KW-0449">Lipoprotein</keyword>
<name>A0ABY5ILA7_9VIBR</name>
<dbReference type="Proteomes" id="UP001059912">
    <property type="component" value="Plasmid unnamed1"/>
</dbReference>
<evidence type="ECO:0000313" key="2">
    <source>
        <dbReference type="Proteomes" id="UP001059912"/>
    </source>
</evidence>
<sequence>MHILAILMVLLLSSCQ</sequence>
<geneLocation type="plasmid" evidence="1 2">
    <name>unnamed1</name>
</geneLocation>
<proteinExistence type="predicted"/>
<keyword evidence="2" id="KW-1185">Reference proteome</keyword>
<organism evidence="1 2">
    <name type="scientific">Vibrio campbellii</name>
    <dbReference type="NCBI Taxonomy" id="680"/>
    <lineage>
        <taxon>Bacteria</taxon>
        <taxon>Pseudomonadati</taxon>
        <taxon>Pseudomonadota</taxon>
        <taxon>Gammaproteobacteria</taxon>
        <taxon>Vibrionales</taxon>
        <taxon>Vibrionaceae</taxon>
        <taxon>Vibrio</taxon>
    </lineage>
</organism>
<protein>
    <submittedName>
        <fullName evidence="1">Lipoprotein</fullName>
    </submittedName>
</protein>
<dbReference type="EMBL" id="CP050472">
    <property type="protein sequence ID" value="UTZ35015.1"/>
    <property type="molecule type" value="Genomic_DNA"/>
</dbReference>
<keyword evidence="1" id="KW-0614">Plasmid</keyword>